<proteinExistence type="predicted"/>
<keyword evidence="2" id="KW-1185">Reference proteome</keyword>
<dbReference type="AlphaFoldDB" id="A0A835IMF3"/>
<evidence type="ECO:0000313" key="2">
    <source>
        <dbReference type="Proteomes" id="UP000631114"/>
    </source>
</evidence>
<reference evidence="1 2" key="1">
    <citation type="submission" date="2020-10" db="EMBL/GenBank/DDBJ databases">
        <title>The Coptis chinensis genome and diversification of protoberbering-type alkaloids.</title>
        <authorList>
            <person name="Wang B."/>
            <person name="Shu S."/>
            <person name="Song C."/>
            <person name="Liu Y."/>
        </authorList>
    </citation>
    <scope>NUCLEOTIDE SEQUENCE [LARGE SCALE GENOMIC DNA]</scope>
    <source>
        <strain evidence="1">HL-2020</strain>
        <tissue evidence="1">Leaf</tissue>
    </source>
</reference>
<comment type="caution">
    <text evidence="1">The sequence shown here is derived from an EMBL/GenBank/DDBJ whole genome shotgun (WGS) entry which is preliminary data.</text>
</comment>
<accession>A0A835IMF3</accession>
<sequence>MDCRRICCRKERDDIGGRRLLKRISWNLFLETWFKWKKGETVEDQHYAGCMISYRGKAGEALSSENGNALDFIETGRRIIGKP</sequence>
<gene>
    <name evidence="1" type="ORF">IFM89_013122</name>
</gene>
<evidence type="ECO:0000313" key="1">
    <source>
        <dbReference type="EMBL" id="KAF9620505.1"/>
    </source>
</evidence>
<name>A0A835IMF3_9MAGN</name>
<protein>
    <submittedName>
        <fullName evidence="1">Uncharacterized protein</fullName>
    </submittedName>
</protein>
<dbReference type="Proteomes" id="UP000631114">
    <property type="component" value="Unassembled WGS sequence"/>
</dbReference>
<organism evidence="1 2">
    <name type="scientific">Coptis chinensis</name>
    <dbReference type="NCBI Taxonomy" id="261450"/>
    <lineage>
        <taxon>Eukaryota</taxon>
        <taxon>Viridiplantae</taxon>
        <taxon>Streptophyta</taxon>
        <taxon>Embryophyta</taxon>
        <taxon>Tracheophyta</taxon>
        <taxon>Spermatophyta</taxon>
        <taxon>Magnoliopsida</taxon>
        <taxon>Ranunculales</taxon>
        <taxon>Ranunculaceae</taxon>
        <taxon>Coptidoideae</taxon>
        <taxon>Coptis</taxon>
    </lineage>
</organism>
<dbReference type="EMBL" id="JADFTS010000002">
    <property type="protein sequence ID" value="KAF9620505.1"/>
    <property type="molecule type" value="Genomic_DNA"/>
</dbReference>